<evidence type="ECO:0000313" key="2">
    <source>
        <dbReference type="RefSeq" id="XP_019620544.1"/>
    </source>
</evidence>
<protein>
    <submittedName>
        <fullName evidence="2">Uncharacterized protein LOC109467082</fullName>
    </submittedName>
</protein>
<dbReference type="RefSeq" id="XP_019620544.1">
    <property type="nucleotide sequence ID" value="XM_019764985.1"/>
</dbReference>
<dbReference type="AlphaFoldDB" id="A0A6P4YEP6"/>
<keyword evidence="1" id="KW-1185">Reference proteome</keyword>
<accession>A0A6P4YEP6</accession>
<sequence>MSSTISPTIYEQEAWTIMRPLRSPNYEESEYSYAKEQLPASSTFCFSCGRPFCATAKHLYVSARRSMVVHPNGPRCFACGSRKGPLETYGIVRWGLGWRAVEAHTLSYTVVHADGEEVPTVYQEETLWEDDTYLPGDEQQFSTFVRLLERVHCSNDKSEVDNAIDSILDWIEKEEDERGSALGLGKEIPGGYGPLMTENEQGQVVVYP</sequence>
<organism evidence="1 2">
    <name type="scientific">Branchiostoma belcheri</name>
    <name type="common">Amphioxus</name>
    <dbReference type="NCBI Taxonomy" id="7741"/>
    <lineage>
        <taxon>Eukaryota</taxon>
        <taxon>Metazoa</taxon>
        <taxon>Chordata</taxon>
        <taxon>Cephalochordata</taxon>
        <taxon>Leptocardii</taxon>
        <taxon>Amphioxiformes</taxon>
        <taxon>Branchiostomatidae</taxon>
        <taxon>Branchiostoma</taxon>
    </lineage>
</organism>
<reference evidence="2" key="1">
    <citation type="submission" date="2025-08" db="UniProtKB">
        <authorList>
            <consortium name="RefSeq"/>
        </authorList>
    </citation>
    <scope>IDENTIFICATION</scope>
    <source>
        <tissue evidence="2">Gonad</tissue>
    </source>
</reference>
<evidence type="ECO:0000313" key="1">
    <source>
        <dbReference type="Proteomes" id="UP000515135"/>
    </source>
</evidence>
<dbReference type="GeneID" id="109467082"/>
<name>A0A6P4YEP6_BRABE</name>
<proteinExistence type="predicted"/>
<dbReference type="Proteomes" id="UP000515135">
    <property type="component" value="Unplaced"/>
</dbReference>
<dbReference type="KEGG" id="bbel:109467082"/>
<dbReference type="OrthoDB" id="9971490at2759"/>
<gene>
    <name evidence="2" type="primary">LOC109467082</name>
</gene>